<keyword evidence="5 6" id="KW-0472">Membrane</keyword>
<proteinExistence type="inferred from homology"/>
<evidence type="ECO:0000256" key="3">
    <source>
        <dbReference type="ARBA" id="ARBA00022692"/>
    </source>
</evidence>
<comment type="subcellular location">
    <subcellularLocation>
        <location evidence="1">Membrane</location>
        <topology evidence="1">Multi-pass membrane protein</topology>
    </subcellularLocation>
</comment>
<sequence length="181" mass="20612">MTFFVLQIEGIARTRLSQMYTDDLTDKCISAYLDLHDWKTLIIEMHLTLLILPVYIAILILRRKTIVRLHVGWMSEKTLRMHSQMLKAITYQACLPLLLSSGFVVFVLGQFLGPNHPLLQYSYIAAGLTPVLTPLISLYFIKPYHDNVKQVLLCYPNAKKIAIMPASSMSNSAHRHKIAIA</sequence>
<evidence type="ECO:0000256" key="1">
    <source>
        <dbReference type="ARBA" id="ARBA00004141"/>
    </source>
</evidence>
<accession>A0A3P6QSF8</accession>
<dbReference type="InterPro" id="IPR050920">
    <property type="entry name" value="Nematode_rcpt-like_delta"/>
</dbReference>
<dbReference type="PANTHER" id="PTHR22945:SF40">
    <property type="entry name" value="SERPENTINE RECEPTOR, CLASS D (DELTA)-RELATED"/>
    <property type="match status" value="1"/>
</dbReference>
<name>A0A3P6QSF8_CYLGO</name>
<organism evidence="7 8">
    <name type="scientific">Cylicostephanus goldi</name>
    <name type="common">Nematode worm</name>
    <dbReference type="NCBI Taxonomy" id="71465"/>
    <lineage>
        <taxon>Eukaryota</taxon>
        <taxon>Metazoa</taxon>
        <taxon>Ecdysozoa</taxon>
        <taxon>Nematoda</taxon>
        <taxon>Chromadorea</taxon>
        <taxon>Rhabditida</taxon>
        <taxon>Rhabditina</taxon>
        <taxon>Rhabditomorpha</taxon>
        <taxon>Strongyloidea</taxon>
        <taxon>Strongylidae</taxon>
        <taxon>Cylicostephanus</taxon>
    </lineage>
</organism>
<dbReference type="EMBL" id="UYRV01006090">
    <property type="protein sequence ID" value="VDK53332.1"/>
    <property type="molecule type" value="Genomic_DNA"/>
</dbReference>
<reference evidence="7 8" key="1">
    <citation type="submission" date="2018-11" db="EMBL/GenBank/DDBJ databases">
        <authorList>
            <consortium name="Pathogen Informatics"/>
        </authorList>
    </citation>
    <scope>NUCLEOTIDE SEQUENCE [LARGE SCALE GENOMIC DNA]</scope>
</reference>
<keyword evidence="3 6" id="KW-0812">Transmembrane</keyword>
<dbReference type="SUPFAM" id="SSF81321">
    <property type="entry name" value="Family A G protein-coupled receptor-like"/>
    <property type="match status" value="1"/>
</dbReference>
<dbReference type="Pfam" id="PF10317">
    <property type="entry name" value="7TM_GPCR_Srd"/>
    <property type="match status" value="1"/>
</dbReference>
<evidence type="ECO:0000256" key="2">
    <source>
        <dbReference type="ARBA" id="ARBA00009166"/>
    </source>
</evidence>
<feature type="transmembrane region" description="Helical" evidence="6">
    <location>
        <begin position="89"/>
        <end position="112"/>
    </location>
</feature>
<feature type="transmembrane region" description="Helical" evidence="6">
    <location>
        <begin position="118"/>
        <end position="141"/>
    </location>
</feature>
<dbReference type="GO" id="GO:0016020">
    <property type="term" value="C:membrane"/>
    <property type="evidence" value="ECO:0007669"/>
    <property type="project" value="UniProtKB-SubCell"/>
</dbReference>
<evidence type="ECO:0000256" key="6">
    <source>
        <dbReference type="SAM" id="Phobius"/>
    </source>
</evidence>
<evidence type="ECO:0000256" key="5">
    <source>
        <dbReference type="ARBA" id="ARBA00023136"/>
    </source>
</evidence>
<gene>
    <name evidence="7" type="ORF">CGOC_LOCUS2645</name>
</gene>
<protein>
    <recommendedName>
        <fullName evidence="9">G-protein coupled receptors family 1 profile domain-containing protein</fullName>
    </recommendedName>
</protein>
<evidence type="ECO:0008006" key="9">
    <source>
        <dbReference type="Google" id="ProtNLM"/>
    </source>
</evidence>
<evidence type="ECO:0000313" key="7">
    <source>
        <dbReference type="EMBL" id="VDK53332.1"/>
    </source>
</evidence>
<comment type="similarity">
    <text evidence="2">Belongs to the nematode receptor-like protein srd family.</text>
</comment>
<keyword evidence="4 6" id="KW-1133">Transmembrane helix</keyword>
<dbReference type="PANTHER" id="PTHR22945">
    <property type="entry name" value="SERPENTINE RECEPTOR, CLASS D DELTA"/>
    <property type="match status" value="1"/>
</dbReference>
<dbReference type="OrthoDB" id="5859769at2759"/>
<keyword evidence="8" id="KW-1185">Reference proteome</keyword>
<dbReference type="AlphaFoldDB" id="A0A3P6QSF8"/>
<evidence type="ECO:0000313" key="8">
    <source>
        <dbReference type="Proteomes" id="UP000271889"/>
    </source>
</evidence>
<dbReference type="Proteomes" id="UP000271889">
    <property type="component" value="Unassembled WGS sequence"/>
</dbReference>
<feature type="transmembrane region" description="Helical" evidence="6">
    <location>
        <begin position="41"/>
        <end position="61"/>
    </location>
</feature>
<evidence type="ECO:0000256" key="4">
    <source>
        <dbReference type="ARBA" id="ARBA00022989"/>
    </source>
</evidence>
<dbReference type="InterPro" id="IPR019421">
    <property type="entry name" value="7TM_GPCR_serpentine_rcpt_Srd"/>
</dbReference>